<dbReference type="NCBIfam" id="TIGR01484">
    <property type="entry name" value="HAD-SF-IIB"/>
    <property type="match status" value="1"/>
</dbReference>
<dbReference type="PANTHER" id="PTHR10000">
    <property type="entry name" value="PHOSPHOSERINE PHOSPHATASE"/>
    <property type="match status" value="1"/>
</dbReference>
<dbReference type="GO" id="GO:0000287">
    <property type="term" value="F:magnesium ion binding"/>
    <property type="evidence" value="ECO:0007669"/>
    <property type="project" value="TreeGrafter"/>
</dbReference>
<dbReference type="STRING" id="319795.Dgeo_1138"/>
<dbReference type="PROSITE" id="PS01229">
    <property type="entry name" value="COF_2"/>
    <property type="match status" value="1"/>
</dbReference>
<evidence type="ECO:0000313" key="1">
    <source>
        <dbReference type="EMBL" id="ABF45435.1"/>
    </source>
</evidence>
<accession>Q1IZ99</accession>
<reference evidence="1" key="1">
    <citation type="submission" date="2006-04" db="EMBL/GenBank/DDBJ databases">
        <title>Complete sequence of chromosome of Deinococcus geothermalis DSM 11300.</title>
        <authorList>
            <consortium name="US DOE Joint Genome Institute"/>
            <person name="Copeland A."/>
            <person name="Lucas S."/>
            <person name="Lapidus A."/>
            <person name="Barry K."/>
            <person name="Detter J.C."/>
            <person name="Glavina del Rio T."/>
            <person name="Hammon N."/>
            <person name="Israni S."/>
            <person name="Dalin E."/>
            <person name="Tice H."/>
            <person name="Pitluck S."/>
            <person name="Brettin T."/>
            <person name="Bruce D."/>
            <person name="Han C."/>
            <person name="Tapia R."/>
            <person name="Saunders E."/>
            <person name="Gilna P."/>
            <person name="Schmutz J."/>
            <person name="Larimer F."/>
            <person name="Land M."/>
            <person name="Hauser L."/>
            <person name="Kyrpides N."/>
            <person name="Kim E."/>
            <person name="Daly M.J."/>
            <person name="Fredrickson J.K."/>
            <person name="Makarova K.S."/>
            <person name="Gaidamakova E.K."/>
            <person name="Zhai M."/>
            <person name="Richardson P."/>
        </authorList>
    </citation>
    <scope>NUCLEOTIDE SEQUENCE</scope>
    <source>
        <strain evidence="1">DSM 11300</strain>
    </source>
</reference>
<dbReference type="Proteomes" id="UP000002431">
    <property type="component" value="Chromosome"/>
</dbReference>
<dbReference type="InterPro" id="IPR036412">
    <property type="entry name" value="HAD-like_sf"/>
</dbReference>
<dbReference type="Pfam" id="PF08282">
    <property type="entry name" value="Hydrolase_3"/>
    <property type="match status" value="1"/>
</dbReference>
<dbReference type="KEGG" id="dge:Dgeo_1138"/>
<dbReference type="InterPro" id="IPR000150">
    <property type="entry name" value="Cof"/>
</dbReference>
<keyword evidence="2" id="KW-1185">Reference proteome</keyword>
<dbReference type="GO" id="GO:0016791">
    <property type="term" value="F:phosphatase activity"/>
    <property type="evidence" value="ECO:0007669"/>
    <property type="project" value="TreeGrafter"/>
</dbReference>
<dbReference type="SUPFAM" id="SSF56784">
    <property type="entry name" value="HAD-like"/>
    <property type="match status" value="1"/>
</dbReference>
<dbReference type="PANTHER" id="PTHR10000:SF8">
    <property type="entry name" value="HAD SUPERFAMILY HYDROLASE-LIKE, TYPE 3"/>
    <property type="match status" value="1"/>
</dbReference>
<proteinExistence type="predicted"/>
<dbReference type="AlphaFoldDB" id="Q1IZ99"/>
<evidence type="ECO:0000313" key="2">
    <source>
        <dbReference type="Proteomes" id="UP000002431"/>
    </source>
</evidence>
<dbReference type="Gene3D" id="3.40.50.1000">
    <property type="entry name" value="HAD superfamily/HAD-like"/>
    <property type="match status" value="1"/>
</dbReference>
<dbReference type="InterPro" id="IPR023214">
    <property type="entry name" value="HAD_sf"/>
</dbReference>
<dbReference type="GO" id="GO:0005829">
    <property type="term" value="C:cytosol"/>
    <property type="evidence" value="ECO:0007669"/>
    <property type="project" value="TreeGrafter"/>
</dbReference>
<gene>
    <name evidence="1" type="ordered locus">Dgeo_1138</name>
</gene>
<dbReference type="Gene3D" id="3.30.1240.10">
    <property type="match status" value="1"/>
</dbReference>
<organism evidence="1 2">
    <name type="scientific">Deinococcus geothermalis (strain DSM 11300 / CIP 105573 / AG-3a)</name>
    <dbReference type="NCBI Taxonomy" id="319795"/>
    <lineage>
        <taxon>Bacteria</taxon>
        <taxon>Thermotogati</taxon>
        <taxon>Deinococcota</taxon>
        <taxon>Deinococci</taxon>
        <taxon>Deinococcales</taxon>
        <taxon>Deinococcaceae</taxon>
        <taxon>Deinococcus</taxon>
    </lineage>
</organism>
<dbReference type="eggNOG" id="COG0561">
    <property type="taxonomic scope" value="Bacteria"/>
</dbReference>
<dbReference type="NCBIfam" id="TIGR00099">
    <property type="entry name" value="Cof-subfamily"/>
    <property type="match status" value="1"/>
</dbReference>
<name>Q1IZ99_DEIGD</name>
<keyword evidence="1" id="KW-0378">Hydrolase</keyword>
<protein>
    <submittedName>
        <fullName evidence="1">HAD superfamily hydrolase</fullName>
    </submittedName>
</protein>
<sequence>MLGLICVDVDGTLIGSDNTVREDVWAALADARARGVRIALCSGRPAFGNALRYAERLDPDGWHVFQNGASVVNVGSGESLSEPLPPEPLAALLRRAQETGRLLEVYTDHAYGISRPGDLARRHAELLGVPYVPRDPAALTGTRVRAQWVVPCAEAEAVQAESHEGLDLHPSGSPVMPDTTFISLTRAGVSKGSAVRRIAEAYGIPLARVMMVGDSHNDVSALQVVGYPVAMGNAEPEARAAARYHVAHVDAGGLAEAVRLALDLD</sequence>
<dbReference type="InterPro" id="IPR006379">
    <property type="entry name" value="HAD-SF_hydro_IIB"/>
</dbReference>
<dbReference type="RefSeq" id="WP_011530272.1">
    <property type="nucleotide sequence ID" value="NC_008025.1"/>
</dbReference>
<dbReference type="EMBL" id="CP000359">
    <property type="protein sequence ID" value="ABF45435.1"/>
    <property type="molecule type" value="Genomic_DNA"/>
</dbReference>
<dbReference type="HOGENOM" id="CLU_044146_0_3_0"/>